<comment type="caution">
    <text evidence="3">The sequence shown here is derived from an EMBL/GenBank/DDBJ whole genome shotgun (WGS) entry which is preliminary data.</text>
</comment>
<dbReference type="EMBL" id="JAOPGA020000950">
    <property type="protein sequence ID" value="KAL0483379.1"/>
    <property type="molecule type" value="Genomic_DNA"/>
</dbReference>
<feature type="region of interest" description="Disordered" evidence="1">
    <location>
        <begin position="529"/>
        <end position="560"/>
    </location>
</feature>
<dbReference type="InterPro" id="IPR029016">
    <property type="entry name" value="GAF-like_dom_sf"/>
</dbReference>
<dbReference type="Proteomes" id="UP001431209">
    <property type="component" value="Unassembled WGS sequence"/>
</dbReference>
<dbReference type="Gene3D" id="3.30.450.40">
    <property type="match status" value="1"/>
</dbReference>
<dbReference type="Pfam" id="PF00651">
    <property type="entry name" value="BTB"/>
    <property type="match status" value="1"/>
</dbReference>
<feature type="compositionally biased region" description="Polar residues" evidence="1">
    <location>
        <begin position="674"/>
        <end position="697"/>
    </location>
</feature>
<proteinExistence type="predicted"/>
<dbReference type="PANTHER" id="PTHR24413">
    <property type="entry name" value="SPECKLE-TYPE POZ PROTEIN"/>
    <property type="match status" value="1"/>
</dbReference>
<feature type="compositionally biased region" description="Polar residues" evidence="1">
    <location>
        <begin position="529"/>
        <end position="558"/>
    </location>
</feature>
<reference evidence="3 4" key="1">
    <citation type="submission" date="2024-03" db="EMBL/GenBank/DDBJ databases">
        <title>The Acrasis kona genome and developmental transcriptomes reveal deep origins of eukaryotic multicellular pathways.</title>
        <authorList>
            <person name="Sheikh S."/>
            <person name="Fu C.-J."/>
            <person name="Brown M.W."/>
            <person name="Baldauf S.L."/>
        </authorList>
    </citation>
    <scope>NUCLEOTIDE SEQUENCE [LARGE SCALE GENOMIC DNA]</scope>
    <source>
        <strain evidence="3 4">ATCC MYA-3509</strain>
    </source>
</reference>
<feature type="region of interest" description="Disordered" evidence="1">
    <location>
        <begin position="674"/>
        <end position="714"/>
    </location>
</feature>
<feature type="domain" description="BTB" evidence="2">
    <location>
        <begin position="51"/>
        <end position="118"/>
    </location>
</feature>
<sequence>MNTYSPSPQGAFVNGMGDVEIEGQQNKQGPSNKMFTLGHSLRNFFNNQLLSDVTFMIEQNKFYAHKLILAARSPYFFNLILVNCKNTNTLEVEIQDASADIFYNILEFVYTDSTVLKQDTVWDVYQGAKFYQLNNLLVLCQDFIVGSLNENNVFQFWKRSQDLNAINVAEHCVLFIRNRYEAMFKLGQINPNALTVSTNPEFVLQTLQQLAQQNNVSDATNTAKVEKDTEIYESLQTYSFPPPGGNQQLSGRLGSSQAPIPVKQESNMVTTTQTFELWNSKTTAPPAAFPTPESIAAYPKFFRVDPNQEDEDECEMERAKKKKRQGSQVLCRRLSVLKPDIVNPNSSTNPSGQVNQQEAPASVGVFLQHIISCVTRLLDAERTTLFMYDKSTDELCAQVSIGDPMVPSNDKSVPNSVYQSGRSINQLSDSNQKRSVICAPITITSRSNQRDQKVVGVLEVLNTMSRNQFSPLDESHLKTIANVLSIFLNEQIESYFTINLTDTLSDEEDAIKKILLNQVLLPPSAYRRTSNGRVGATPTGSEPLSQGNIQNRGNSVHRGSSFSISRSGSLGLGLSDDHFATIFDDIEDISDLLTEHHSSNNYQQQTSTSTFNFDNQSQVDVMGDYQMSGNEMTSTDFNCLPNTNQSVRNNNNFNKPTTNQPQTFAIPRTIQNSQQGSLFDGQPTSTTNTFNQRPLENTSDKKRKRGKEADSNVMNVLNQRMKGPQPDNMPFMHFRIPRYELQFIQFDGSNQGSPNALQGGFVASPGGKPK</sequence>
<gene>
    <name evidence="3" type="ORF">AKO1_014682</name>
</gene>
<name>A0AAW2Z249_9EUKA</name>
<dbReference type="CDD" id="cd18186">
    <property type="entry name" value="BTB_POZ_ZBTB_KLHL-like"/>
    <property type="match status" value="1"/>
</dbReference>
<feature type="region of interest" description="Disordered" evidence="1">
    <location>
        <begin position="750"/>
        <end position="770"/>
    </location>
</feature>
<evidence type="ECO:0000259" key="2">
    <source>
        <dbReference type="PROSITE" id="PS50097"/>
    </source>
</evidence>
<evidence type="ECO:0000313" key="4">
    <source>
        <dbReference type="Proteomes" id="UP001431209"/>
    </source>
</evidence>
<dbReference type="SUPFAM" id="SSF55781">
    <property type="entry name" value="GAF domain-like"/>
    <property type="match status" value="1"/>
</dbReference>
<dbReference type="AlphaFoldDB" id="A0AAW2Z249"/>
<evidence type="ECO:0000313" key="3">
    <source>
        <dbReference type="EMBL" id="KAL0483379.1"/>
    </source>
</evidence>
<dbReference type="SUPFAM" id="SSF54695">
    <property type="entry name" value="POZ domain"/>
    <property type="match status" value="1"/>
</dbReference>
<dbReference type="InterPro" id="IPR011333">
    <property type="entry name" value="SKP1/BTB/POZ_sf"/>
</dbReference>
<organism evidence="3 4">
    <name type="scientific">Acrasis kona</name>
    <dbReference type="NCBI Taxonomy" id="1008807"/>
    <lineage>
        <taxon>Eukaryota</taxon>
        <taxon>Discoba</taxon>
        <taxon>Heterolobosea</taxon>
        <taxon>Tetramitia</taxon>
        <taxon>Eutetramitia</taxon>
        <taxon>Acrasidae</taxon>
        <taxon>Acrasis</taxon>
    </lineage>
</organism>
<keyword evidence="4" id="KW-1185">Reference proteome</keyword>
<evidence type="ECO:0000256" key="1">
    <source>
        <dbReference type="SAM" id="MobiDB-lite"/>
    </source>
</evidence>
<protein>
    <recommendedName>
        <fullName evidence="2">BTB domain-containing protein</fullName>
    </recommendedName>
</protein>
<dbReference type="PROSITE" id="PS50097">
    <property type="entry name" value="BTB"/>
    <property type="match status" value="1"/>
</dbReference>
<dbReference type="InterPro" id="IPR000210">
    <property type="entry name" value="BTB/POZ_dom"/>
</dbReference>
<dbReference type="Gene3D" id="3.30.710.10">
    <property type="entry name" value="Potassium Channel Kv1.1, Chain A"/>
    <property type="match status" value="1"/>
</dbReference>
<dbReference type="SMART" id="SM00225">
    <property type="entry name" value="BTB"/>
    <property type="match status" value="1"/>
</dbReference>
<accession>A0AAW2Z249</accession>